<evidence type="ECO:0000256" key="5">
    <source>
        <dbReference type="RuleBase" id="RU003582"/>
    </source>
</evidence>
<comment type="catalytic activity">
    <reaction evidence="3 5">
        <text>a quinone + NADH + 5 H(+)(in) = a quinol + NAD(+) + 4 H(+)(out)</text>
        <dbReference type="Rhea" id="RHEA:57888"/>
        <dbReference type="ChEBI" id="CHEBI:15378"/>
        <dbReference type="ChEBI" id="CHEBI:24646"/>
        <dbReference type="ChEBI" id="CHEBI:57540"/>
        <dbReference type="ChEBI" id="CHEBI:57945"/>
        <dbReference type="ChEBI" id="CHEBI:132124"/>
    </reaction>
</comment>
<dbReference type="EMBL" id="CP104694">
    <property type="protein sequence ID" value="UXI69729.1"/>
    <property type="molecule type" value="Genomic_DNA"/>
</dbReference>
<evidence type="ECO:0000259" key="6">
    <source>
        <dbReference type="Pfam" id="PF00329"/>
    </source>
</evidence>
<dbReference type="InterPro" id="IPR010218">
    <property type="entry name" value="NADH_DH_suC"/>
</dbReference>
<comment type="subcellular location">
    <subcellularLocation>
        <location evidence="3">Cell membrane</location>
        <topology evidence="3">Peripheral membrane protein</topology>
        <orientation evidence="3">Cytoplasmic side</orientation>
    </subcellularLocation>
</comment>
<dbReference type="RefSeq" id="WP_261696682.1">
    <property type="nucleotide sequence ID" value="NZ_CP104694.1"/>
</dbReference>
<evidence type="ECO:0000256" key="2">
    <source>
        <dbReference type="ARBA" id="ARBA00022448"/>
    </source>
</evidence>
<dbReference type="PANTHER" id="PTHR10884">
    <property type="entry name" value="NADH DEHYDROGENASE UBIQUINONE IRON-SULFUR PROTEIN 3"/>
    <property type="match status" value="1"/>
</dbReference>
<sequence length="245" mass="27802">MSENTPMSLAQRLTARLGDDAVNVIQWRGETTVEVKPERWLAVARLLRDDPDFHFEQLIDVCGVDYLGYGQTEWDTTDVSNEGFSRGVEGKGPGRFSWNERPQVEKKSNRFGVVVHLLSVKHNRRVRVRTLCADDALPIVASLTELYPVANWFEREAFDLYGIVFEGHPDLRRILTDYGFVGHPFRKDFPLIGNVEVRYDAELQRVIYEPVSIEPRVLVPRVIRDDSRYEQAQAEAAAGGAAAGK</sequence>
<dbReference type="InterPro" id="IPR001268">
    <property type="entry name" value="NADH_UbQ_OxRdtase_30kDa_su"/>
</dbReference>
<dbReference type="Proteomes" id="UP001064632">
    <property type="component" value="Chromosome"/>
</dbReference>
<keyword evidence="3" id="KW-0830">Ubiquinone</keyword>
<keyword evidence="3 4" id="KW-1278">Translocase</keyword>
<dbReference type="PROSITE" id="PS00542">
    <property type="entry name" value="COMPLEX1_30K"/>
    <property type="match status" value="1"/>
</dbReference>
<keyword evidence="7" id="KW-0560">Oxidoreductase</keyword>
<dbReference type="InterPro" id="IPR037232">
    <property type="entry name" value="NADH_quin_OxRdtase_su_C/D-like"/>
</dbReference>
<keyword evidence="3 5" id="KW-0874">Quinone</keyword>
<dbReference type="NCBIfam" id="NF004730">
    <property type="entry name" value="PRK06074.1-1"/>
    <property type="match status" value="1"/>
</dbReference>
<evidence type="ECO:0000256" key="1">
    <source>
        <dbReference type="ARBA" id="ARBA00007569"/>
    </source>
</evidence>
<evidence type="ECO:0000313" key="8">
    <source>
        <dbReference type="Proteomes" id="UP001064632"/>
    </source>
</evidence>
<name>A0ABY6BIY6_9GAMM</name>
<gene>
    <name evidence="3" type="primary">nuoC</name>
    <name evidence="7" type="ORF">N4264_08885</name>
</gene>
<evidence type="ECO:0000256" key="3">
    <source>
        <dbReference type="HAMAP-Rule" id="MF_01357"/>
    </source>
</evidence>
<keyword evidence="2 3" id="KW-0813">Transport</keyword>
<organism evidence="7 8">
    <name type="scientific">Tahibacter amnicola</name>
    <dbReference type="NCBI Taxonomy" id="2976241"/>
    <lineage>
        <taxon>Bacteria</taxon>
        <taxon>Pseudomonadati</taxon>
        <taxon>Pseudomonadota</taxon>
        <taxon>Gammaproteobacteria</taxon>
        <taxon>Lysobacterales</taxon>
        <taxon>Rhodanobacteraceae</taxon>
        <taxon>Tahibacter</taxon>
    </lineage>
</organism>
<evidence type="ECO:0000313" key="7">
    <source>
        <dbReference type="EMBL" id="UXI69729.1"/>
    </source>
</evidence>
<dbReference type="Pfam" id="PF00329">
    <property type="entry name" value="Complex1_30kDa"/>
    <property type="match status" value="1"/>
</dbReference>
<dbReference type="Gene3D" id="3.30.460.80">
    <property type="entry name" value="NADH:ubiquinone oxidoreductase, 30kDa subunit"/>
    <property type="match status" value="1"/>
</dbReference>
<dbReference type="SUPFAM" id="SSF143243">
    <property type="entry name" value="Nqo5-like"/>
    <property type="match status" value="1"/>
</dbReference>
<proteinExistence type="inferred from homology"/>
<feature type="domain" description="NADH:ubiquinone oxidoreductase 30kDa subunit" evidence="6">
    <location>
        <begin position="33"/>
        <end position="193"/>
    </location>
</feature>
<accession>A0ABY6BIY6</accession>
<protein>
    <recommendedName>
        <fullName evidence="3">NADH-quinone oxidoreductase subunit C</fullName>
        <ecNumber evidence="3">7.1.1.-</ecNumber>
    </recommendedName>
    <alternativeName>
        <fullName evidence="3">NADH dehydrogenase I subunit C</fullName>
    </alternativeName>
    <alternativeName>
        <fullName evidence="3">NDH-1 subunit C</fullName>
    </alternativeName>
</protein>
<comment type="similarity">
    <text evidence="1 3 4">Belongs to the complex I 30 kDa subunit family.</text>
</comment>
<dbReference type="GO" id="GO:0050136">
    <property type="term" value="F:NADH dehydrogenase (quinone) (non-electrogenic) activity"/>
    <property type="evidence" value="ECO:0007669"/>
    <property type="project" value="UniProtKB-EC"/>
</dbReference>
<dbReference type="HAMAP" id="MF_01357">
    <property type="entry name" value="NDH1_NuoC"/>
    <property type="match status" value="1"/>
</dbReference>
<dbReference type="InterPro" id="IPR020396">
    <property type="entry name" value="NADH_UbQ_OxRdtase_CS"/>
</dbReference>
<keyword evidence="3" id="KW-0472">Membrane</keyword>
<keyword evidence="3" id="KW-1003">Cell membrane</keyword>
<comment type="subunit">
    <text evidence="3">NDH-1 is composed of 14 different subunits. Subunits NuoB, C, D, E, F, and G constitute the peripheral sector of the complex.</text>
</comment>
<dbReference type="EC" id="7.1.1.-" evidence="3"/>
<reference evidence="7" key="1">
    <citation type="submission" date="2022-09" db="EMBL/GenBank/DDBJ databases">
        <title>Tahibacter sp. nov., isolated from a fresh water.</title>
        <authorList>
            <person name="Baek J.H."/>
            <person name="Lee J.K."/>
            <person name="Kim J.M."/>
            <person name="Jeon C.O."/>
        </authorList>
    </citation>
    <scope>NUCLEOTIDE SEQUENCE</scope>
    <source>
        <strain evidence="7">W38</strain>
    </source>
</reference>
<dbReference type="PANTHER" id="PTHR10884:SF14">
    <property type="entry name" value="NADH DEHYDROGENASE [UBIQUINONE] IRON-SULFUR PROTEIN 3, MITOCHONDRIAL"/>
    <property type="match status" value="1"/>
</dbReference>
<keyword evidence="8" id="KW-1185">Reference proteome</keyword>
<comment type="function">
    <text evidence="3">NDH-1 shuttles electrons from NADH, via FMN and iron-sulfur (Fe-S) centers, to quinones in the respiratory chain. The immediate electron acceptor for the enzyme in this species is believed to be ubiquinone. Couples the redox reaction to proton translocation (for every two electrons transferred, four hydrogen ions are translocated across the cytoplasmic membrane), and thus conserves the redox energy in a proton gradient.</text>
</comment>
<keyword evidence="3 4" id="KW-0520">NAD</keyword>
<evidence type="ECO:0000256" key="4">
    <source>
        <dbReference type="RuleBase" id="RU003456"/>
    </source>
</evidence>